<name>A0A1I2N7S0_9ACTN</name>
<gene>
    <name evidence="2" type="ORF">SAMN02787118_114134</name>
</gene>
<evidence type="ECO:0000313" key="2">
    <source>
        <dbReference type="EMBL" id="SFF97546.1"/>
    </source>
</evidence>
<evidence type="ECO:0000256" key="1">
    <source>
        <dbReference type="SAM" id="Phobius"/>
    </source>
</evidence>
<reference evidence="2 3" key="1">
    <citation type="submission" date="2016-10" db="EMBL/GenBank/DDBJ databases">
        <authorList>
            <person name="de Groot N.N."/>
        </authorList>
    </citation>
    <scope>NUCLEOTIDE SEQUENCE [LARGE SCALE GENOMIC DNA]</scope>
    <source>
        <strain evidence="2 3">OK461</strain>
    </source>
</reference>
<protein>
    <submittedName>
        <fullName evidence="2">Uncharacterized protein</fullName>
    </submittedName>
</protein>
<dbReference type="AlphaFoldDB" id="A0A1I2N7S0"/>
<feature type="transmembrane region" description="Helical" evidence="1">
    <location>
        <begin position="28"/>
        <end position="43"/>
    </location>
</feature>
<dbReference type="Proteomes" id="UP000181942">
    <property type="component" value="Unassembled WGS sequence"/>
</dbReference>
<proteinExistence type="predicted"/>
<organism evidence="2 3">
    <name type="scientific">Streptomyces mirabilis</name>
    <dbReference type="NCBI Taxonomy" id="68239"/>
    <lineage>
        <taxon>Bacteria</taxon>
        <taxon>Bacillati</taxon>
        <taxon>Actinomycetota</taxon>
        <taxon>Actinomycetes</taxon>
        <taxon>Kitasatosporales</taxon>
        <taxon>Streptomycetaceae</taxon>
        <taxon>Streptomyces</taxon>
    </lineage>
</organism>
<keyword evidence="1" id="KW-1133">Transmembrane helix</keyword>
<dbReference type="EMBL" id="FONR01000014">
    <property type="protein sequence ID" value="SFF97546.1"/>
    <property type="molecule type" value="Genomic_DNA"/>
</dbReference>
<accession>A0A1I2N7S0</accession>
<sequence length="44" mass="4531">MDTRTALALALGALAVYAAYRNPELGTAIGVGVIVVTLLLAFLK</sequence>
<dbReference type="RefSeq" id="WP_256258606.1">
    <property type="nucleotide sequence ID" value="NZ_FONR01000014.1"/>
</dbReference>
<keyword evidence="1" id="KW-0812">Transmembrane</keyword>
<evidence type="ECO:0000313" key="3">
    <source>
        <dbReference type="Proteomes" id="UP000181942"/>
    </source>
</evidence>
<keyword evidence="1" id="KW-0472">Membrane</keyword>